<dbReference type="InterPro" id="IPR029021">
    <property type="entry name" value="Prot-tyrosine_phosphatase-like"/>
</dbReference>
<accession>A0A1E7LNT1</accession>
<keyword evidence="4" id="KW-1185">Reference proteome</keyword>
<dbReference type="GO" id="GO:0004721">
    <property type="term" value="F:phosphoprotein phosphatase activity"/>
    <property type="evidence" value="ECO:0007669"/>
    <property type="project" value="InterPro"/>
</dbReference>
<evidence type="ECO:0000313" key="4">
    <source>
        <dbReference type="Proteomes" id="UP000175971"/>
    </source>
</evidence>
<comment type="caution">
    <text evidence="3">The sequence shown here is derived from an EMBL/GenBank/DDBJ whole genome shotgun (WGS) entry which is preliminary data.</text>
</comment>
<protein>
    <submittedName>
        <fullName evidence="3">Protein tyrosine phosphatase</fullName>
    </submittedName>
</protein>
<name>A0A1E7LNT1_9ACTN</name>
<dbReference type="Pfam" id="PF13350">
    <property type="entry name" value="Y_phosphatase3"/>
    <property type="match status" value="1"/>
</dbReference>
<dbReference type="SUPFAM" id="SSF52799">
    <property type="entry name" value="(Phosphotyrosine protein) phosphatases II"/>
    <property type="match status" value="1"/>
</dbReference>
<dbReference type="Gene3D" id="3.90.190.10">
    <property type="entry name" value="Protein tyrosine phosphatase superfamily"/>
    <property type="match status" value="1"/>
</dbReference>
<proteinExistence type="inferred from homology"/>
<dbReference type="PATRIC" id="fig|518642.7.peg.1581"/>
<feature type="domain" description="Tyrosine specific protein phosphatases" evidence="2">
    <location>
        <begin position="139"/>
        <end position="173"/>
    </location>
</feature>
<comment type="similarity">
    <text evidence="1">Belongs to the protein-tyrosine phosphatase family.</text>
</comment>
<gene>
    <name evidence="3" type="ORF">AN221_26385</name>
</gene>
<reference evidence="3 4" key="1">
    <citation type="journal article" date="2016" name="Front. Microbiol.">
        <title>Comparative Genomics Analysis of Streptomyces Species Reveals Their Adaptation to the Marine Environment and Their Diversity at the Genomic Level.</title>
        <authorList>
            <person name="Tian X."/>
            <person name="Zhang Z."/>
            <person name="Yang T."/>
            <person name="Chen M."/>
            <person name="Li J."/>
            <person name="Chen F."/>
            <person name="Yang J."/>
            <person name="Li W."/>
            <person name="Zhang B."/>
            <person name="Zhang Z."/>
            <person name="Wu J."/>
            <person name="Zhang C."/>
            <person name="Long L."/>
            <person name="Xiao J."/>
        </authorList>
    </citation>
    <scope>NUCLEOTIDE SEQUENCE [LARGE SCALE GENOMIC DNA]</scope>
    <source>
        <strain evidence="3 4">SCSIO M10372</strain>
    </source>
</reference>
<dbReference type="PANTHER" id="PTHR31126:SF1">
    <property type="entry name" value="TYROSINE SPECIFIC PROTEIN PHOSPHATASES DOMAIN-CONTAINING PROTEIN"/>
    <property type="match status" value="1"/>
</dbReference>
<dbReference type="PROSITE" id="PS00383">
    <property type="entry name" value="TYR_PHOSPHATASE_1"/>
    <property type="match status" value="1"/>
</dbReference>
<organism evidence="3 4">
    <name type="scientific">Streptomyces nanshensis</name>
    <dbReference type="NCBI Taxonomy" id="518642"/>
    <lineage>
        <taxon>Bacteria</taxon>
        <taxon>Bacillati</taxon>
        <taxon>Actinomycetota</taxon>
        <taxon>Actinomycetes</taxon>
        <taxon>Kitasatosporales</taxon>
        <taxon>Streptomycetaceae</taxon>
        <taxon>Streptomyces</taxon>
    </lineage>
</organism>
<dbReference type="InterPro" id="IPR026893">
    <property type="entry name" value="Tyr/Ser_Pase_IphP-type"/>
</dbReference>
<dbReference type="PANTHER" id="PTHR31126">
    <property type="entry name" value="TYROSINE-PROTEIN PHOSPHATASE"/>
    <property type="match status" value="1"/>
</dbReference>
<dbReference type="AlphaFoldDB" id="A0A1E7LNT1"/>
<dbReference type="PROSITE" id="PS50056">
    <property type="entry name" value="TYR_PHOSPHATASE_2"/>
    <property type="match status" value="1"/>
</dbReference>
<dbReference type="InterPro" id="IPR000387">
    <property type="entry name" value="Tyr_Pase_dom"/>
</dbReference>
<evidence type="ECO:0000256" key="1">
    <source>
        <dbReference type="ARBA" id="ARBA00009580"/>
    </source>
</evidence>
<evidence type="ECO:0000259" key="2">
    <source>
        <dbReference type="PROSITE" id="PS50056"/>
    </source>
</evidence>
<dbReference type="Proteomes" id="UP000175971">
    <property type="component" value="Unassembled WGS sequence"/>
</dbReference>
<dbReference type="OrthoDB" id="1188001at2"/>
<dbReference type="EMBL" id="LJGZ01000096">
    <property type="protein sequence ID" value="OEV17836.1"/>
    <property type="molecule type" value="Genomic_DNA"/>
</dbReference>
<dbReference type="RefSeq" id="WP_070203010.1">
    <property type="nucleotide sequence ID" value="NZ_LJGZ01000096.1"/>
</dbReference>
<evidence type="ECO:0000313" key="3">
    <source>
        <dbReference type="EMBL" id="OEV17836.1"/>
    </source>
</evidence>
<dbReference type="InterPro" id="IPR016130">
    <property type="entry name" value="Tyr_Pase_AS"/>
</dbReference>
<sequence length="282" mass="30364">METARTVPAATVVNLRDLGGIALGRDRRVRQGVLFRSGQLSELAPDRDRAVAALGIRTVVDLRTADERRWAPDRLPARARLFVADVLGDHPGVAPARLKALLADPDEADRALGGGRAEELFAETYRKMVLSPGAAAAYRAFLETVADPAARPVLFHCTAGKDRTGWAAAVLLMILGASRETVRADFLAVNPAVRAAFAPYVQKFLDGGGDPAVAAAIVEVRPRYLDVALDAMDERWGGLDGYVRTGLRLPEGVLDRLREGLVIGGRRSADRRAERSRSDAPV</sequence>